<gene>
    <name evidence="2" type="ORF">TTHN1_01739</name>
</gene>
<dbReference type="Gene3D" id="3.40.50.300">
    <property type="entry name" value="P-loop containing nucleotide triphosphate hydrolases"/>
    <property type="match status" value="1"/>
</dbReference>
<dbReference type="PANTHER" id="PTHR42957">
    <property type="entry name" value="HELICASE MJ1565-RELATED"/>
    <property type="match status" value="1"/>
</dbReference>
<organism evidence="2 3">
    <name type="scientific">Thermus thermophilus</name>
    <dbReference type="NCBI Taxonomy" id="274"/>
    <lineage>
        <taxon>Bacteria</taxon>
        <taxon>Thermotogati</taxon>
        <taxon>Deinococcota</taxon>
        <taxon>Deinococci</taxon>
        <taxon>Thermales</taxon>
        <taxon>Thermaceae</taxon>
        <taxon>Thermus</taxon>
    </lineage>
</organism>
<dbReference type="Pfam" id="PF05872">
    <property type="entry name" value="HerA_C"/>
    <property type="match status" value="1"/>
</dbReference>
<name>A0A3P4AT23_THETH</name>
<dbReference type="InterPro" id="IPR027417">
    <property type="entry name" value="P-loop_NTPase"/>
</dbReference>
<dbReference type="InterPro" id="IPR033186">
    <property type="entry name" value="HerA_C"/>
</dbReference>
<dbReference type="Proteomes" id="UP000279841">
    <property type="component" value="Chromosome"/>
</dbReference>
<dbReference type="EMBL" id="LR027517">
    <property type="protein sequence ID" value="VCU53950.1"/>
    <property type="molecule type" value="Genomic_DNA"/>
</dbReference>
<feature type="domain" description="Helicase HerA-like C-terminal" evidence="1">
    <location>
        <begin position="44"/>
        <end position="170"/>
    </location>
</feature>
<dbReference type="PANTHER" id="PTHR42957:SF1">
    <property type="entry name" value="HELICASE MJ1565-RELATED"/>
    <property type="match status" value="1"/>
</dbReference>
<dbReference type="AlphaFoldDB" id="A0A3P4AT23"/>
<evidence type="ECO:0000313" key="3">
    <source>
        <dbReference type="Proteomes" id="UP000279841"/>
    </source>
</evidence>
<evidence type="ECO:0000259" key="1">
    <source>
        <dbReference type="Pfam" id="PF05872"/>
    </source>
</evidence>
<sequence>MENNSQRGDNKGGARELYSRAKVFSFLRAFHAPGKEANFLETIKEDLLGEKTEGEGKVVILDLPSLGEAADFFTLRLMDLLFDRAVELYGKRQANFLVVLEEAHNFLEDKAGIFYRVAKEGRKYGIGMLYSTQSPASIPMEILSQTENFLVKHLSSEEDVKVLKRAKAPFAFVADFLLSEPIIGYSYVYFEPYQPFVVPLRVKLLEHVLKSLDS</sequence>
<reference evidence="2 3" key="1">
    <citation type="submission" date="2018-10" db="EMBL/GenBank/DDBJ databases">
        <authorList>
            <person name="Peiro R."/>
            <person name="Begona"/>
            <person name="Cbmso G."/>
            <person name="Lopez M."/>
            <person name="Gonzalez S."/>
            <person name="Sacristan E."/>
            <person name="Castillo E."/>
        </authorList>
    </citation>
    <scope>NUCLEOTIDE SEQUENCE [LARGE SCALE GENOMIC DNA]</scope>
    <source>
        <strain evidence="2">TTHNAR1</strain>
    </source>
</reference>
<accession>A0A3P4AT23</accession>
<evidence type="ECO:0000313" key="2">
    <source>
        <dbReference type="EMBL" id="VCU53950.1"/>
    </source>
</evidence>
<dbReference type="InterPro" id="IPR008571">
    <property type="entry name" value="HerA-like"/>
</dbReference>
<dbReference type="SUPFAM" id="SSF52540">
    <property type="entry name" value="P-loop containing nucleoside triphosphate hydrolases"/>
    <property type="match status" value="1"/>
</dbReference>
<dbReference type="RefSeq" id="WP_252973285.1">
    <property type="nucleotide sequence ID" value="NZ_LR027517.1"/>
</dbReference>
<proteinExistence type="predicted"/>
<protein>
    <recommendedName>
        <fullName evidence="1">Helicase HerA-like C-terminal domain-containing protein</fullName>
    </recommendedName>
</protein>